<reference evidence="5" key="1">
    <citation type="submission" date="2020-12" db="UniProtKB">
        <authorList>
            <consortium name="WormBaseParasite"/>
        </authorList>
    </citation>
    <scope>IDENTIFICATION</scope>
    <source>
        <strain evidence="5">MHco3</strain>
    </source>
</reference>
<sequence>MADDVLSSLVGEMDDLDSTLFGRPKGPKTKPTLGNLDSLFGETKKPAPKKTSFLEGTSSGTASHAPGKSALDSLFTETPADSAPITTSTAPAQSISRPARQQTASGTLGGLLGPSRREKEATPQPPAPPSTAPPSQAAARAPEDVLREKRLENEVERLNREIDDLKRRKKDDETDLENLWKEKLAKKDRDHVEELKNLEDNYQKQLTKLNEEHEKELENLKITYARQLEVIQQSTGEWKDVTTVVNKVDTLSTTLNQLADSVTLVNDRALLEKETTLRIREEQLKDREQRLSEERTQFEDERKKVYELNAKLNELCKAQETIIGQDKYRVREEWNRLNAEKQAFKEDQKFVLQTIEKQAAAVENSKSAFFHEQHDLLTRLSAERQLLEQEKNEFHGKRSVDVRRLKEEAAELQQRADNILAAETQIEKLRKHYELKTRQLQELEISLMEECLKMENLRNQLSQTESHILQNVNRENSQIKPTAGPDTELITAYNDQEFSRRQESVGNVLKKHSEFLERYMGQKVAAVAPRPVNFNSP</sequence>
<feature type="compositionally biased region" description="Basic and acidic residues" evidence="2">
    <location>
        <begin position="141"/>
        <end position="152"/>
    </location>
</feature>
<dbReference type="GO" id="GO:0005814">
    <property type="term" value="C:centriole"/>
    <property type="evidence" value="ECO:0007669"/>
    <property type="project" value="TreeGrafter"/>
</dbReference>
<dbReference type="WBParaSite" id="HCON_00187770-00001">
    <property type="protein sequence ID" value="HCON_00187770-00001"/>
    <property type="gene ID" value="HCON_00187770"/>
</dbReference>
<dbReference type="InterPro" id="IPR049390">
    <property type="entry name" value="FBF1_C"/>
</dbReference>
<dbReference type="AlphaFoldDB" id="A0A7I4Z3K5"/>
<evidence type="ECO:0000256" key="1">
    <source>
        <dbReference type="SAM" id="Coils"/>
    </source>
</evidence>
<dbReference type="GO" id="GO:0060271">
    <property type="term" value="P:cilium assembly"/>
    <property type="evidence" value="ECO:0007669"/>
    <property type="project" value="InterPro"/>
</dbReference>
<dbReference type="Pfam" id="PF21007">
    <property type="entry name" value="FBF1"/>
    <property type="match status" value="1"/>
</dbReference>
<evidence type="ECO:0000259" key="3">
    <source>
        <dbReference type="Pfam" id="PF21007"/>
    </source>
</evidence>
<dbReference type="GO" id="GO:0036064">
    <property type="term" value="C:ciliary basal body"/>
    <property type="evidence" value="ECO:0007669"/>
    <property type="project" value="TreeGrafter"/>
</dbReference>
<keyword evidence="4" id="KW-1185">Reference proteome</keyword>
<feature type="compositionally biased region" description="Polar residues" evidence="2">
    <location>
        <begin position="84"/>
        <end position="106"/>
    </location>
</feature>
<organism evidence="4 5">
    <name type="scientific">Haemonchus contortus</name>
    <name type="common">Barber pole worm</name>
    <dbReference type="NCBI Taxonomy" id="6289"/>
    <lineage>
        <taxon>Eukaryota</taxon>
        <taxon>Metazoa</taxon>
        <taxon>Ecdysozoa</taxon>
        <taxon>Nematoda</taxon>
        <taxon>Chromadorea</taxon>
        <taxon>Rhabditida</taxon>
        <taxon>Rhabditina</taxon>
        <taxon>Rhabditomorpha</taxon>
        <taxon>Strongyloidea</taxon>
        <taxon>Trichostrongylidae</taxon>
        <taxon>Haemonchus</taxon>
    </lineage>
</organism>
<dbReference type="PANTHER" id="PTHR33689:SF1">
    <property type="entry name" value="FAS-BINDING FACTOR 1"/>
    <property type="match status" value="1"/>
</dbReference>
<evidence type="ECO:0000313" key="4">
    <source>
        <dbReference type="Proteomes" id="UP000025227"/>
    </source>
</evidence>
<dbReference type="OrthoDB" id="8195456at2759"/>
<proteinExistence type="predicted"/>
<evidence type="ECO:0000256" key="2">
    <source>
        <dbReference type="SAM" id="MobiDB-lite"/>
    </source>
</evidence>
<keyword evidence="1" id="KW-0175">Coiled coil</keyword>
<dbReference type="PANTHER" id="PTHR33689">
    <property type="entry name" value="FAS-BINDING FACTOR 1"/>
    <property type="match status" value="1"/>
</dbReference>
<name>A0A7I4Z3K5_HAECO</name>
<dbReference type="Proteomes" id="UP000025227">
    <property type="component" value="Unplaced"/>
</dbReference>
<dbReference type="GO" id="GO:0097539">
    <property type="term" value="C:ciliary transition fiber"/>
    <property type="evidence" value="ECO:0007669"/>
    <property type="project" value="InterPro"/>
</dbReference>
<feature type="region of interest" description="Disordered" evidence="2">
    <location>
        <begin position="1"/>
        <end position="152"/>
    </location>
</feature>
<feature type="compositionally biased region" description="Pro residues" evidence="2">
    <location>
        <begin position="123"/>
        <end position="132"/>
    </location>
</feature>
<dbReference type="InterPro" id="IPR033561">
    <property type="entry name" value="FBF1"/>
</dbReference>
<protein>
    <submittedName>
        <fullName evidence="5">Centrosomal protein of 162 kDa</fullName>
    </submittedName>
</protein>
<evidence type="ECO:0000313" key="5">
    <source>
        <dbReference type="WBParaSite" id="HCON_00187770-00001"/>
    </source>
</evidence>
<dbReference type="GO" id="GO:0090162">
    <property type="term" value="P:establishment of epithelial cell polarity"/>
    <property type="evidence" value="ECO:0007669"/>
    <property type="project" value="InterPro"/>
</dbReference>
<accession>A0A7I4Z3K5</accession>
<dbReference type="OMA" id="VREEWNR"/>
<feature type="domain" description="Fas-binding factor 1 C-terminal" evidence="3">
    <location>
        <begin position="147"/>
        <end position="471"/>
    </location>
</feature>
<feature type="coiled-coil region" evidence="1">
    <location>
        <begin position="377"/>
        <end position="460"/>
    </location>
</feature>